<dbReference type="Pfam" id="PF12937">
    <property type="entry name" value="F-box-like"/>
    <property type="match status" value="1"/>
</dbReference>
<dbReference type="Proteomes" id="UP000664534">
    <property type="component" value="Unassembled WGS sequence"/>
</dbReference>
<dbReference type="InterPro" id="IPR036047">
    <property type="entry name" value="F-box-like_dom_sf"/>
</dbReference>
<dbReference type="SMART" id="SM00256">
    <property type="entry name" value="FBOX"/>
    <property type="match status" value="1"/>
</dbReference>
<dbReference type="OrthoDB" id="5422579at2759"/>
<evidence type="ECO:0000259" key="1">
    <source>
        <dbReference type="PROSITE" id="PS50181"/>
    </source>
</evidence>
<evidence type="ECO:0000313" key="3">
    <source>
        <dbReference type="Proteomes" id="UP000664534"/>
    </source>
</evidence>
<evidence type="ECO:0000313" key="2">
    <source>
        <dbReference type="EMBL" id="CAF9925457.1"/>
    </source>
</evidence>
<comment type="caution">
    <text evidence="2">The sequence shown here is derived from an EMBL/GenBank/DDBJ whole genome shotgun (WGS) entry which is preliminary data.</text>
</comment>
<sequence length="527" mass="61695">METLPTELMREILQYLSKANLKNVRLVSKLWSGCASENLFTKLFISPHKLNLLTFAAVGRDPLLSRYVKEIEYDAVYFTHITITKYFEKLWVQTAFYLEDLPESVDPQIHQFFTLARLRTGANWIRSRAEAETHCLQSGFFQEGYRKWMDQADFQENCSRENMVLRCLITGFKIFGRLRTVRLRGGWPSTSKRRRRGSPLARSWHPFHAHPGDWEIGPDQPPKECSPSHDFWTLAYALSEAKNDRIRNLSIESSLPPSVFSITTRMTECRVDFGVAAYCRLEYLKLSLADYHSLPASALYDNLHGLNRMLESMVALKQFELDLPDDCNNDIEDFFPYKMIFPRNGYWPQLTIFTVQNLAISTKDLITLLLTNMPKLTQLSFGSIKLLDGQWEGILEYLRIANRFSSFQKESQSLLLHGGDTYYLSRDHDDHSRRGIHYAFVRSLEDYVVKWWHNPTLRHPSLKKNQPAQQSLDYLPNVFRLCEWDDMGDILEELTQHMLSEAARYHEWEEAWARQNWLEDLPVSLHD</sequence>
<dbReference type="SUPFAM" id="SSF81383">
    <property type="entry name" value="F-box domain"/>
    <property type="match status" value="1"/>
</dbReference>
<gene>
    <name evidence="2" type="ORF">IMSHALPRED_006479</name>
</gene>
<feature type="domain" description="F-box" evidence="1">
    <location>
        <begin position="1"/>
        <end position="43"/>
    </location>
</feature>
<dbReference type="AlphaFoldDB" id="A0A8H3FMC7"/>
<protein>
    <recommendedName>
        <fullName evidence="1">F-box domain-containing protein</fullName>
    </recommendedName>
</protein>
<dbReference type="PROSITE" id="PS50181">
    <property type="entry name" value="FBOX"/>
    <property type="match status" value="1"/>
</dbReference>
<keyword evidence="3" id="KW-1185">Reference proteome</keyword>
<proteinExistence type="predicted"/>
<organism evidence="2 3">
    <name type="scientific">Imshaugia aleurites</name>
    <dbReference type="NCBI Taxonomy" id="172621"/>
    <lineage>
        <taxon>Eukaryota</taxon>
        <taxon>Fungi</taxon>
        <taxon>Dikarya</taxon>
        <taxon>Ascomycota</taxon>
        <taxon>Pezizomycotina</taxon>
        <taxon>Lecanoromycetes</taxon>
        <taxon>OSLEUM clade</taxon>
        <taxon>Lecanoromycetidae</taxon>
        <taxon>Lecanorales</taxon>
        <taxon>Lecanorineae</taxon>
        <taxon>Parmeliaceae</taxon>
        <taxon>Imshaugia</taxon>
    </lineage>
</organism>
<accession>A0A8H3FMC7</accession>
<dbReference type="EMBL" id="CAJPDT010000039">
    <property type="protein sequence ID" value="CAF9925457.1"/>
    <property type="molecule type" value="Genomic_DNA"/>
</dbReference>
<reference evidence="2" key="1">
    <citation type="submission" date="2021-03" db="EMBL/GenBank/DDBJ databases">
        <authorList>
            <person name="Tagirdzhanova G."/>
        </authorList>
    </citation>
    <scope>NUCLEOTIDE SEQUENCE</scope>
</reference>
<name>A0A8H3FMC7_9LECA</name>
<dbReference type="InterPro" id="IPR001810">
    <property type="entry name" value="F-box_dom"/>
</dbReference>